<dbReference type="RefSeq" id="WP_182807066.1">
    <property type="nucleotide sequence ID" value="NZ_JACJFM010000001.1"/>
</dbReference>
<dbReference type="SUPFAM" id="SSF53474">
    <property type="entry name" value="alpha/beta-Hydrolases"/>
    <property type="match status" value="1"/>
</dbReference>
<evidence type="ECO:0000313" key="3">
    <source>
        <dbReference type="EMBL" id="MBB1485300.1"/>
    </source>
</evidence>
<organism evidence="3 4">
    <name type="scientific">Oceanospirillum sediminis</name>
    <dbReference type="NCBI Taxonomy" id="2760088"/>
    <lineage>
        <taxon>Bacteria</taxon>
        <taxon>Pseudomonadati</taxon>
        <taxon>Pseudomonadota</taxon>
        <taxon>Gammaproteobacteria</taxon>
        <taxon>Oceanospirillales</taxon>
        <taxon>Oceanospirillaceae</taxon>
        <taxon>Oceanospirillum</taxon>
    </lineage>
</organism>
<evidence type="ECO:0000259" key="2">
    <source>
        <dbReference type="Pfam" id="PF07859"/>
    </source>
</evidence>
<dbReference type="PANTHER" id="PTHR48081">
    <property type="entry name" value="AB HYDROLASE SUPERFAMILY PROTEIN C4A8.06C"/>
    <property type="match status" value="1"/>
</dbReference>
<dbReference type="GO" id="GO:0016787">
    <property type="term" value="F:hydrolase activity"/>
    <property type="evidence" value="ECO:0007669"/>
    <property type="project" value="UniProtKB-KW"/>
</dbReference>
<evidence type="ECO:0000256" key="1">
    <source>
        <dbReference type="ARBA" id="ARBA00022801"/>
    </source>
</evidence>
<dbReference type="EMBL" id="JACJFM010000001">
    <property type="protein sequence ID" value="MBB1485300.1"/>
    <property type="molecule type" value="Genomic_DNA"/>
</dbReference>
<protein>
    <submittedName>
        <fullName evidence="3">Alpha/beta hydrolase</fullName>
    </submittedName>
</protein>
<gene>
    <name evidence="3" type="ORF">H4O21_01525</name>
</gene>
<keyword evidence="4" id="KW-1185">Reference proteome</keyword>
<accession>A0A839IKR5</accession>
<dbReference type="Gene3D" id="3.40.50.1820">
    <property type="entry name" value="alpha/beta hydrolase"/>
    <property type="match status" value="1"/>
</dbReference>
<feature type="domain" description="Alpha/beta hydrolase fold-3" evidence="2">
    <location>
        <begin position="89"/>
        <end position="294"/>
    </location>
</feature>
<dbReference type="Proteomes" id="UP000565262">
    <property type="component" value="Unassembled WGS sequence"/>
</dbReference>
<dbReference type="AlphaFoldDB" id="A0A839IKR5"/>
<keyword evidence="1 3" id="KW-0378">Hydrolase</keyword>
<proteinExistence type="predicted"/>
<dbReference type="Pfam" id="PF07859">
    <property type="entry name" value="Abhydrolase_3"/>
    <property type="match status" value="1"/>
</dbReference>
<comment type="caution">
    <text evidence="3">The sequence shown here is derived from an EMBL/GenBank/DDBJ whole genome shotgun (WGS) entry which is preliminary data.</text>
</comment>
<sequence>MSVVSVHPNLEGWRVKFHQMLAELEVAGIQPTPETARQALAGLTQRYVTSGPEVLVVKDLEITTASHSIPLRYYCDSESGEGKPLNQLILFIHGGGHMAGSVEVYDPICRRLARHSYQPVLSIEYRLAPEHPWPAGIDDVRSVLDALPGLADELDFDPNTLKLSLVGDSGGGAMAATICLQPAPGVIRPKKLVLIYPSLDYRMITPSVREFADGYMLTAERMRWYFDHYLQDRAEPLSISPLEMPLPESFPDTLVINAGFDPLRDEAALFHEKVSQSGFNSELLTYPGMLHAFLNLESMVPEVCDDAYKAMAGFLQDRSVVG</sequence>
<dbReference type="InterPro" id="IPR029058">
    <property type="entry name" value="AB_hydrolase_fold"/>
</dbReference>
<reference evidence="3 4" key="1">
    <citation type="submission" date="2020-08" db="EMBL/GenBank/DDBJ databases">
        <title>Oceanospirillum sp. nov. isolated from marine sediment.</title>
        <authorList>
            <person name="Ji X."/>
        </authorList>
    </citation>
    <scope>NUCLEOTIDE SEQUENCE [LARGE SCALE GENOMIC DNA]</scope>
    <source>
        <strain evidence="3 4">D5</strain>
    </source>
</reference>
<dbReference type="InterPro" id="IPR050300">
    <property type="entry name" value="GDXG_lipolytic_enzyme"/>
</dbReference>
<evidence type="ECO:0000313" key="4">
    <source>
        <dbReference type="Proteomes" id="UP000565262"/>
    </source>
</evidence>
<dbReference type="InterPro" id="IPR013094">
    <property type="entry name" value="AB_hydrolase_3"/>
</dbReference>
<dbReference type="PANTHER" id="PTHR48081:SF8">
    <property type="entry name" value="ALPHA_BETA HYDROLASE FOLD-3 DOMAIN-CONTAINING PROTEIN-RELATED"/>
    <property type="match status" value="1"/>
</dbReference>
<name>A0A839IKR5_9GAMM</name>